<protein>
    <submittedName>
        <fullName evidence="2 3">Uncharacterized protein</fullName>
    </submittedName>
</protein>
<feature type="compositionally biased region" description="Basic and acidic residues" evidence="1">
    <location>
        <begin position="219"/>
        <end position="267"/>
    </location>
</feature>
<evidence type="ECO:0000313" key="2">
    <source>
        <dbReference type="EMBL" id="KLU81084.1"/>
    </source>
</evidence>
<dbReference type="VEuPathDB" id="FungiDB:MAPG_00179"/>
<feature type="region of interest" description="Disordered" evidence="1">
    <location>
        <begin position="121"/>
        <end position="142"/>
    </location>
</feature>
<sequence>MARTRNTSALRLDIPRNPLPISRFSPGSRSGSPSTPSASGSTTPVLAASPDSAISLGSVASAGGRMDSQQQHYERSSMLKSASCHTLRSVFNELERGRTQRGTGESTLETEQPAIHVTGTAPRATTHGHDRTGAEDNSSEARRVVSAEARVVRPPSWFPALKKAVSMEGPRLYLGGRFMQCDIIEEGQGHKDTDAHSIRVTKSVTNLGQAARTINHRVRTSDSKHSHIDQIGHQSRPSEGRERMVEYRPPTSDRRSAAAAERKDGIDRVGAGGPGSSSGSESRGSQSPPSRNTQDPARRRRPVDPEERDKRGRSWLDL</sequence>
<dbReference type="EMBL" id="GL876966">
    <property type="protein sequence ID" value="KLU81084.1"/>
    <property type="molecule type" value="Genomic_DNA"/>
</dbReference>
<evidence type="ECO:0000256" key="1">
    <source>
        <dbReference type="SAM" id="MobiDB-lite"/>
    </source>
</evidence>
<proteinExistence type="predicted"/>
<accession>A0A0C4DKB3</accession>
<keyword evidence="4" id="KW-1185">Reference proteome</keyword>
<feature type="compositionally biased region" description="Low complexity" evidence="1">
    <location>
        <begin position="277"/>
        <end position="290"/>
    </location>
</feature>
<feature type="region of interest" description="Disordered" evidence="1">
    <location>
        <begin position="61"/>
        <end position="80"/>
    </location>
</feature>
<dbReference type="AlphaFoldDB" id="A0A0C4DKB3"/>
<feature type="compositionally biased region" description="Basic and acidic residues" evidence="1">
    <location>
        <begin position="302"/>
        <end position="318"/>
    </location>
</feature>
<dbReference type="Proteomes" id="UP000011715">
    <property type="component" value="Unassembled WGS sequence"/>
</dbReference>
<name>A0A0C4DKB3_MAGP6</name>
<dbReference type="EMBL" id="ADBL01000038">
    <property type="status" value="NOT_ANNOTATED_CDS"/>
    <property type="molecule type" value="Genomic_DNA"/>
</dbReference>
<reference evidence="3" key="4">
    <citation type="journal article" date="2015" name="G3 (Bethesda)">
        <title>Genome sequences of three phytopathogenic species of the Magnaporthaceae family of fungi.</title>
        <authorList>
            <person name="Okagaki L.H."/>
            <person name="Nunes C.C."/>
            <person name="Sailsbery J."/>
            <person name="Clay B."/>
            <person name="Brown D."/>
            <person name="John T."/>
            <person name="Oh Y."/>
            <person name="Young N."/>
            <person name="Fitzgerald M."/>
            <person name="Haas B.J."/>
            <person name="Zeng Q."/>
            <person name="Young S."/>
            <person name="Adiconis X."/>
            <person name="Fan L."/>
            <person name="Levin J.Z."/>
            <person name="Mitchell T.K."/>
            <person name="Okubara P.A."/>
            <person name="Farman M.L."/>
            <person name="Kohn L.M."/>
            <person name="Birren B."/>
            <person name="Ma L.-J."/>
            <person name="Dean R.A."/>
        </authorList>
    </citation>
    <scope>NUCLEOTIDE SEQUENCE</scope>
    <source>
        <strain evidence="3">ATCC 64411 / 73-15</strain>
    </source>
</reference>
<dbReference type="eggNOG" id="ENOG502RMTH">
    <property type="taxonomic scope" value="Eukaryota"/>
</dbReference>
<dbReference type="EnsemblFungi" id="MAPG_00179T0">
    <property type="protein sequence ID" value="MAPG_00179T0"/>
    <property type="gene ID" value="MAPG_00179"/>
</dbReference>
<reference evidence="3" key="5">
    <citation type="submission" date="2015-06" db="UniProtKB">
        <authorList>
            <consortium name="EnsemblFungi"/>
        </authorList>
    </citation>
    <scope>IDENTIFICATION</scope>
    <source>
        <strain evidence="3">ATCC 64411</strain>
    </source>
</reference>
<reference evidence="4" key="1">
    <citation type="submission" date="2010-05" db="EMBL/GenBank/DDBJ databases">
        <title>The genome sequence of Magnaporthe poae strain ATCC 64411.</title>
        <authorList>
            <person name="Ma L.-J."/>
            <person name="Dead R."/>
            <person name="Young S."/>
            <person name="Zeng Q."/>
            <person name="Koehrsen M."/>
            <person name="Alvarado L."/>
            <person name="Berlin A."/>
            <person name="Chapman S.B."/>
            <person name="Chen Z."/>
            <person name="Freedman E."/>
            <person name="Gellesch M."/>
            <person name="Goldberg J."/>
            <person name="Griggs A."/>
            <person name="Gujja S."/>
            <person name="Heilman E.R."/>
            <person name="Heiman D."/>
            <person name="Hepburn T."/>
            <person name="Howarth C."/>
            <person name="Jen D."/>
            <person name="Larson L."/>
            <person name="Mehta T."/>
            <person name="Neiman D."/>
            <person name="Pearson M."/>
            <person name="Roberts A."/>
            <person name="Saif S."/>
            <person name="Shea T."/>
            <person name="Shenoy N."/>
            <person name="Sisk P."/>
            <person name="Stolte C."/>
            <person name="Sykes S."/>
            <person name="Walk T."/>
            <person name="White J."/>
            <person name="Yandava C."/>
            <person name="Haas B."/>
            <person name="Nusbaum C."/>
            <person name="Birren B."/>
        </authorList>
    </citation>
    <scope>NUCLEOTIDE SEQUENCE [LARGE SCALE GENOMIC DNA]</scope>
    <source>
        <strain evidence="4">ATCC 64411 / 73-15</strain>
    </source>
</reference>
<reference evidence="2" key="3">
    <citation type="submission" date="2011-03" db="EMBL/GenBank/DDBJ databases">
        <title>Annotation of Magnaporthe poae ATCC 64411.</title>
        <authorList>
            <person name="Ma L.-J."/>
            <person name="Dead R."/>
            <person name="Young S.K."/>
            <person name="Zeng Q."/>
            <person name="Gargeya S."/>
            <person name="Fitzgerald M."/>
            <person name="Haas B."/>
            <person name="Abouelleil A."/>
            <person name="Alvarado L."/>
            <person name="Arachchi H.M."/>
            <person name="Berlin A."/>
            <person name="Brown A."/>
            <person name="Chapman S.B."/>
            <person name="Chen Z."/>
            <person name="Dunbar C."/>
            <person name="Freedman E."/>
            <person name="Gearin G."/>
            <person name="Gellesch M."/>
            <person name="Goldberg J."/>
            <person name="Griggs A."/>
            <person name="Gujja S."/>
            <person name="Heiman D."/>
            <person name="Howarth C."/>
            <person name="Larson L."/>
            <person name="Lui A."/>
            <person name="MacDonald P.J.P."/>
            <person name="Mehta T."/>
            <person name="Montmayeur A."/>
            <person name="Murphy C."/>
            <person name="Neiman D."/>
            <person name="Pearson M."/>
            <person name="Priest M."/>
            <person name="Roberts A."/>
            <person name="Saif S."/>
            <person name="Shea T."/>
            <person name="Shenoy N."/>
            <person name="Sisk P."/>
            <person name="Stolte C."/>
            <person name="Sykes S."/>
            <person name="Yandava C."/>
            <person name="Wortman J."/>
            <person name="Nusbaum C."/>
            <person name="Birren B."/>
        </authorList>
    </citation>
    <scope>NUCLEOTIDE SEQUENCE</scope>
    <source>
        <strain evidence="2">ATCC 64411</strain>
    </source>
</reference>
<feature type="compositionally biased region" description="Low complexity" evidence="1">
    <location>
        <begin position="25"/>
        <end position="44"/>
    </location>
</feature>
<evidence type="ECO:0000313" key="3">
    <source>
        <dbReference type="EnsemblFungi" id="MAPG_00179T0"/>
    </source>
</evidence>
<reference evidence="2" key="2">
    <citation type="submission" date="2010-05" db="EMBL/GenBank/DDBJ databases">
        <title>The Genome Sequence of Magnaporthe poae strain ATCC 64411.</title>
        <authorList>
            <consortium name="The Broad Institute Genome Sequencing Platform"/>
            <consortium name="Broad Institute Genome Sequencing Center for Infectious Disease"/>
            <person name="Ma L.-J."/>
            <person name="Dead R."/>
            <person name="Young S."/>
            <person name="Zeng Q."/>
            <person name="Koehrsen M."/>
            <person name="Alvarado L."/>
            <person name="Berlin A."/>
            <person name="Chapman S.B."/>
            <person name="Chen Z."/>
            <person name="Freedman E."/>
            <person name="Gellesch M."/>
            <person name="Goldberg J."/>
            <person name="Griggs A."/>
            <person name="Gujja S."/>
            <person name="Heilman E.R."/>
            <person name="Heiman D."/>
            <person name="Hepburn T."/>
            <person name="Howarth C."/>
            <person name="Jen D."/>
            <person name="Larson L."/>
            <person name="Mehta T."/>
            <person name="Neiman D."/>
            <person name="Pearson M."/>
            <person name="Roberts A."/>
            <person name="Saif S."/>
            <person name="Shea T."/>
            <person name="Shenoy N."/>
            <person name="Sisk P."/>
            <person name="Stolte C."/>
            <person name="Sykes S."/>
            <person name="Walk T."/>
            <person name="White J."/>
            <person name="Yandava C."/>
            <person name="Haas B."/>
            <person name="Nusbaum C."/>
            <person name="Birren B."/>
        </authorList>
    </citation>
    <scope>NUCLEOTIDE SEQUENCE</scope>
    <source>
        <strain evidence="2">ATCC 64411</strain>
    </source>
</reference>
<feature type="compositionally biased region" description="Polar residues" evidence="1">
    <location>
        <begin position="100"/>
        <end position="110"/>
    </location>
</feature>
<feature type="region of interest" description="Disordered" evidence="1">
    <location>
        <begin position="1"/>
        <end position="50"/>
    </location>
</feature>
<feature type="compositionally biased region" description="Basic and acidic residues" evidence="1">
    <location>
        <begin position="127"/>
        <end position="142"/>
    </location>
</feature>
<feature type="region of interest" description="Disordered" evidence="1">
    <location>
        <begin position="93"/>
        <end position="112"/>
    </location>
</feature>
<feature type="region of interest" description="Disordered" evidence="1">
    <location>
        <begin position="211"/>
        <end position="318"/>
    </location>
</feature>
<organism evidence="3 4">
    <name type="scientific">Magnaporthiopsis poae (strain ATCC 64411 / 73-15)</name>
    <name type="common">Kentucky bluegrass fungus</name>
    <name type="synonym">Magnaporthe poae</name>
    <dbReference type="NCBI Taxonomy" id="644358"/>
    <lineage>
        <taxon>Eukaryota</taxon>
        <taxon>Fungi</taxon>
        <taxon>Dikarya</taxon>
        <taxon>Ascomycota</taxon>
        <taxon>Pezizomycotina</taxon>
        <taxon>Sordariomycetes</taxon>
        <taxon>Sordariomycetidae</taxon>
        <taxon>Magnaporthales</taxon>
        <taxon>Magnaporthaceae</taxon>
        <taxon>Magnaporthiopsis</taxon>
    </lineage>
</organism>
<dbReference type="OrthoDB" id="10598280at2759"/>
<gene>
    <name evidence="2" type="ORF">MAPG_00179</name>
</gene>
<evidence type="ECO:0000313" key="4">
    <source>
        <dbReference type="Proteomes" id="UP000011715"/>
    </source>
</evidence>